<organism evidence="1 2">
    <name type="scientific">Hydnum rufescens UP504</name>
    <dbReference type="NCBI Taxonomy" id="1448309"/>
    <lineage>
        <taxon>Eukaryota</taxon>
        <taxon>Fungi</taxon>
        <taxon>Dikarya</taxon>
        <taxon>Basidiomycota</taxon>
        <taxon>Agaricomycotina</taxon>
        <taxon>Agaricomycetes</taxon>
        <taxon>Cantharellales</taxon>
        <taxon>Hydnaceae</taxon>
        <taxon>Hydnum</taxon>
    </lineage>
</organism>
<sequence length="639" mass="72459">MHTTKIPVYCGPWDDRVSIKVFGPDGLGERALRRFDYLQGPVAAFPSKWHFALISPQRRFSLIPEPTPSQLIGRNDLYQVTDDWLAEMAGPKSVYMASLDIARASIARLHMLRVLPHPPNGFSLMDEWSYLARCTAVLPRLTAFEHDYEIQNTVLGMERMCLASRALRQMAVLMAIDLCALLGGFQYPVWPVDKEVSGAMFYANHRPINFENYQDDLCFFLQALERWGIPHWGIEADEDVGRFELDDHSGPSSSVTGGEERHQSTLNSLIRDTTQRIVAYVPCEIETAALPFTAPLSPKGSIWTTDLEKELLYLTMSTLDPQHPESKSFLQFSQRMQELVGVPIWRWYQARAPLLTENHLLAQEALIFVPPAYHDPHKSAPSAWGATKEAMRPSSDLFAMKMEMTPAVMPDMWYGLVVEIFHTQEELMDTVALAEAQGADGWKQHKVAKNGLSLGLIFKSLVCRDNLFHTLKQDDRFSNVTLLNFTQIHAWLPYQMWKDPGYLQHLWARSRPVAVHAALLGQAPPSQHCPPSTPHMDFAWEKERSRQELLLVELLEAEKYPPIIRSSGPDPPKHAYSHIVPPLEFSPPEALLLQRLEIVLNSLADYNLSFTKSVYASESGPYVKLLRFIASKVEMAVKS</sequence>
<comment type="caution">
    <text evidence="1">The sequence shown here is derived from an EMBL/GenBank/DDBJ whole genome shotgun (WGS) entry which is preliminary data.</text>
</comment>
<dbReference type="Proteomes" id="UP000886523">
    <property type="component" value="Unassembled WGS sequence"/>
</dbReference>
<proteinExistence type="predicted"/>
<name>A0A9P6AEV4_9AGAM</name>
<evidence type="ECO:0000313" key="1">
    <source>
        <dbReference type="EMBL" id="KAF9504302.1"/>
    </source>
</evidence>
<accession>A0A9P6AEV4</accession>
<dbReference type="EMBL" id="MU129240">
    <property type="protein sequence ID" value="KAF9504302.1"/>
    <property type="molecule type" value="Genomic_DNA"/>
</dbReference>
<protein>
    <submittedName>
        <fullName evidence="1">Uncharacterized protein</fullName>
    </submittedName>
</protein>
<gene>
    <name evidence="1" type="ORF">BS47DRAFT_1368891</name>
</gene>
<reference evidence="1" key="1">
    <citation type="journal article" date="2020" name="Nat. Commun.">
        <title>Large-scale genome sequencing of mycorrhizal fungi provides insights into the early evolution of symbiotic traits.</title>
        <authorList>
            <person name="Miyauchi S."/>
            <person name="Kiss E."/>
            <person name="Kuo A."/>
            <person name="Drula E."/>
            <person name="Kohler A."/>
            <person name="Sanchez-Garcia M."/>
            <person name="Morin E."/>
            <person name="Andreopoulos B."/>
            <person name="Barry K.W."/>
            <person name="Bonito G."/>
            <person name="Buee M."/>
            <person name="Carver A."/>
            <person name="Chen C."/>
            <person name="Cichocki N."/>
            <person name="Clum A."/>
            <person name="Culley D."/>
            <person name="Crous P.W."/>
            <person name="Fauchery L."/>
            <person name="Girlanda M."/>
            <person name="Hayes R.D."/>
            <person name="Keri Z."/>
            <person name="LaButti K."/>
            <person name="Lipzen A."/>
            <person name="Lombard V."/>
            <person name="Magnuson J."/>
            <person name="Maillard F."/>
            <person name="Murat C."/>
            <person name="Nolan M."/>
            <person name="Ohm R.A."/>
            <person name="Pangilinan J."/>
            <person name="Pereira M.F."/>
            <person name="Perotto S."/>
            <person name="Peter M."/>
            <person name="Pfister S."/>
            <person name="Riley R."/>
            <person name="Sitrit Y."/>
            <person name="Stielow J.B."/>
            <person name="Szollosi G."/>
            <person name="Zifcakova L."/>
            <person name="Stursova M."/>
            <person name="Spatafora J.W."/>
            <person name="Tedersoo L."/>
            <person name="Vaario L.M."/>
            <person name="Yamada A."/>
            <person name="Yan M."/>
            <person name="Wang P."/>
            <person name="Xu J."/>
            <person name="Bruns T."/>
            <person name="Baldrian P."/>
            <person name="Vilgalys R."/>
            <person name="Dunand C."/>
            <person name="Henrissat B."/>
            <person name="Grigoriev I.V."/>
            <person name="Hibbett D."/>
            <person name="Nagy L.G."/>
            <person name="Martin F.M."/>
        </authorList>
    </citation>
    <scope>NUCLEOTIDE SEQUENCE</scope>
    <source>
        <strain evidence="1">UP504</strain>
    </source>
</reference>
<evidence type="ECO:0000313" key="2">
    <source>
        <dbReference type="Proteomes" id="UP000886523"/>
    </source>
</evidence>
<dbReference type="AlphaFoldDB" id="A0A9P6AEV4"/>
<keyword evidence="2" id="KW-1185">Reference proteome</keyword>